<comment type="caution">
    <text evidence="1">The sequence shown here is derived from an EMBL/GenBank/DDBJ whole genome shotgun (WGS) entry which is preliminary data.</text>
</comment>
<accession>U7D3B2</accession>
<evidence type="ECO:0000313" key="2">
    <source>
        <dbReference type="Proteomes" id="UP000017148"/>
    </source>
</evidence>
<dbReference type="AlphaFoldDB" id="U7D3B2"/>
<protein>
    <submittedName>
        <fullName evidence="1">Uncharacterized protein</fullName>
    </submittedName>
</protein>
<organism evidence="1 2">
    <name type="scientific">Chitinivibrio alkaliphilus ACht1</name>
    <dbReference type="NCBI Taxonomy" id="1313304"/>
    <lineage>
        <taxon>Bacteria</taxon>
        <taxon>Pseudomonadati</taxon>
        <taxon>Fibrobacterota</taxon>
        <taxon>Chitinivibrionia</taxon>
        <taxon>Chitinivibrionales</taxon>
        <taxon>Chitinivibrionaceae</taxon>
        <taxon>Chitinivibrio</taxon>
    </lineage>
</organism>
<reference evidence="1 2" key="1">
    <citation type="journal article" date="2013" name="Environ. Microbiol.">
        <title>Genome analysis of Chitinivibrio alkaliphilus gen. nov., sp. nov., a novel extremely haloalkaliphilic anaerobic chitinolytic bacterium from the candidate phylum Termite Group 3.</title>
        <authorList>
            <person name="Sorokin D.Y."/>
            <person name="Gumerov V.M."/>
            <person name="Rakitin A.L."/>
            <person name="Beletsky A.V."/>
            <person name="Damste J.S."/>
            <person name="Muyzer G."/>
            <person name="Mardanov A.V."/>
            <person name="Ravin N.V."/>
        </authorList>
    </citation>
    <scope>NUCLEOTIDE SEQUENCE [LARGE SCALE GENOMIC DNA]</scope>
    <source>
        <strain evidence="1 2">ACht1</strain>
    </source>
</reference>
<dbReference type="EMBL" id="ASJR01000023">
    <property type="protein sequence ID" value="ERP30994.1"/>
    <property type="molecule type" value="Genomic_DNA"/>
</dbReference>
<name>U7D3B2_9BACT</name>
<evidence type="ECO:0000313" key="1">
    <source>
        <dbReference type="EMBL" id="ERP30994.1"/>
    </source>
</evidence>
<gene>
    <name evidence="1" type="ORF">CALK_2131</name>
</gene>
<keyword evidence="2" id="KW-1185">Reference proteome</keyword>
<dbReference type="Proteomes" id="UP000017148">
    <property type="component" value="Unassembled WGS sequence"/>
</dbReference>
<sequence length="51" mass="6308">MSRRKLKMRQIREILRYHFEHGLSNEKIGFEVLQKQEYVQMYMVFDPTSES</sequence>
<proteinExistence type="predicted"/>